<evidence type="ECO:0000256" key="1">
    <source>
        <dbReference type="SAM" id="SignalP"/>
    </source>
</evidence>
<feature type="chain" id="PRO_5035918158" evidence="1">
    <location>
        <begin position="21"/>
        <end position="147"/>
    </location>
</feature>
<keyword evidence="3" id="KW-1185">Reference proteome</keyword>
<comment type="caution">
    <text evidence="2">The sequence shown here is derived from an EMBL/GenBank/DDBJ whole genome shotgun (WGS) entry which is preliminary data.</text>
</comment>
<dbReference type="AlphaFoldDB" id="A0A8S3XJB0"/>
<organism evidence="2 3">
    <name type="scientific">Parnassius apollo</name>
    <name type="common">Apollo butterfly</name>
    <name type="synonym">Papilio apollo</name>
    <dbReference type="NCBI Taxonomy" id="110799"/>
    <lineage>
        <taxon>Eukaryota</taxon>
        <taxon>Metazoa</taxon>
        <taxon>Ecdysozoa</taxon>
        <taxon>Arthropoda</taxon>
        <taxon>Hexapoda</taxon>
        <taxon>Insecta</taxon>
        <taxon>Pterygota</taxon>
        <taxon>Neoptera</taxon>
        <taxon>Endopterygota</taxon>
        <taxon>Lepidoptera</taxon>
        <taxon>Glossata</taxon>
        <taxon>Ditrysia</taxon>
        <taxon>Papilionoidea</taxon>
        <taxon>Papilionidae</taxon>
        <taxon>Parnassiinae</taxon>
        <taxon>Parnassini</taxon>
        <taxon>Parnassius</taxon>
        <taxon>Parnassius</taxon>
    </lineage>
</organism>
<evidence type="ECO:0000313" key="2">
    <source>
        <dbReference type="EMBL" id="CAG5025731.1"/>
    </source>
</evidence>
<sequence length="147" mass="14709">MFTFKSIVLIAVAFIVGAESSAPAIAAQLLASAHVGYAHAVPQNIPPYASQISVVNRAVNSYIAAPVAAPLSAPVGAPLVGPVAAPLAAAPVAPAPYDSVISTPYASPYALPAVGPYGAPAAYAAPYPYAANPLIRTAFGLTPAFLR</sequence>
<proteinExistence type="predicted"/>
<protein>
    <submittedName>
        <fullName evidence="2">(apollo) hypothetical protein</fullName>
    </submittedName>
</protein>
<dbReference type="EMBL" id="CAJQZP010001172">
    <property type="protein sequence ID" value="CAG5025731.1"/>
    <property type="molecule type" value="Genomic_DNA"/>
</dbReference>
<evidence type="ECO:0000313" key="3">
    <source>
        <dbReference type="Proteomes" id="UP000691718"/>
    </source>
</evidence>
<keyword evidence="1" id="KW-0732">Signal</keyword>
<accession>A0A8S3XJB0</accession>
<dbReference type="OrthoDB" id="7488528at2759"/>
<reference evidence="2" key="1">
    <citation type="submission" date="2021-04" db="EMBL/GenBank/DDBJ databases">
        <authorList>
            <person name="Tunstrom K."/>
        </authorList>
    </citation>
    <scope>NUCLEOTIDE SEQUENCE</scope>
</reference>
<gene>
    <name evidence="2" type="ORF">PAPOLLO_LOCUS18464</name>
</gene>
<dbReference type="Proteomes" id="UP000691718">
    <property type="component" value="Unassembled WGS sequence"/>
</dbReference>
<feature type="signal peptide" evidence="1">
    <location>
        <begin position="1"/>
        <end position="20"/>
    </location>
</feature>
<name>A0A8S3XJB0_PARAO</name>